<gene>
    <name evidence="1" type="ORF">CNX65_00580</name>
</gene>
<evidence type="ECO:0000313" key="1">
    <source>
        <dbReference type="EMBL" id="ATE51967.1"/>
    </source>
</evidence>
<keyword evidence="2" id="KW-1185">Reference proteome</keyword>
<dbReference type="RefSeq" id="WP_096491014.1">
    <property type="nucleotide sequence ID" value="NZ_CP023445.1"/>
</dbReference>
<dbReference type="EMBL" id="CP023445">
    <property type="protein sequence ID" value="ATE51967.1"/>
    <property type="molecule type" value="Genomic_DNA"/>
</dbReference>
<reference evidence="1" key="1">
    <citation type="submission" date="2017-09" db="EMBL/GenBank/DDBJ databases">
        <title>Complete Genome Sequence of ansamitocin-producing Bacterium Actinosynnema pretiosum X47.</title>
        <authorList>
            <person name="Cao G."/>
            <person name="Zong G."/>
            <person name="Zhong C."/>
            <person name="Fu J."/>
        </authorList>
    </citation>
    <scope>NUCLEOTIDE SEQUENCE [LARGE SCALE GENOMIC DNA]</scope>
    <source>
        <strain evidence="1">X47</strain>
    </source>
</reference>
<proteinExistence type="predicted"/>
<dbReference type="Proteomes" id="UP000218505">
    <property type="component" value="Chromosome"/>
</dbReference>
<sequence length="225" mass="24559">MAETRFFCIGESGSADSKIVVYGWVELLARDWEPALRTWAAWRKALHGSTGVPVDYELRATDFANGRGNPTKTAWDRDKSARTAVVADALATIGTMPDVRTGAVHRRAESRCSAARAAVYAELVREIDQRLRSAGEFGIVLMNGNGAAPLHRAAHRALDLASRRIVEDPLCSKGSRADQWDQVADLVAYAAYQHVLRAPGKEAAWEWYPNLLGGASATGRVPEEL</sequence>
<dbReference type="KEGG" id="apre:CNX65_00580"/>
<dbReference type="AlphaFoldDB" id="A0A290YYY4"/>
<name>A0A290YYY4_9PSEU</name>
<protein>
    <recommendedName>
        <fullName evidence="3">DUF3800 domain-containing protein</fullName>
    </recommendedName>
</protein>
<accession>A0A290YYY4</accession>
<organism evidence="1 2">
    <name type="scientific">Actinosynnema pretiosum</name>
    <dbReference type="NCBI Taxonomy" id="42197"/>
    <lineage>
        <taxon>Bacteria</taxon>
        <taxon>Bacillati</taxon>
        <taxon>Actinomycetota</taxon>
        <taxon>Actinomycetes</taxon>
        <taxon>Pseudonocardiales</taxon>
        <taxon>Pseudonocardiaceae</taxon>
        <taxon>Actinosynnema</taxon>
    </lineage>
</organism>
<evidence type="ECO:0000313" key="2">
    <source>
        <dbReference type="Proteomes" id="UP000218505"/>
    </source>
</evidence>
<evidence type="ECO:0008006" key="3">
    <source>
        <dbReference type="Google" id="ProtNLM"/>
    </source>
</evidence>